<feature type="compositionally biased region" description="Pro residues" evidence="1">
    <location>
        <begin position="55"/>
        <end position="73"/>
    </location>
</feature>
<proteinExistence type="predicted"/>
<evidence type="ECO:0000313" key="4">
    <source>
        <dbReference type="EMBL" id="SDE43034.1"/>
    </source>
</evidence>
<dbReference type="RefSeq" id="WP_072846958.1">
    <property type="nucleotide sequence ID" value="NZ_FNAB01000017.1"/>
</dbReference>
<sequence>MNGRAGRLAALCLAVGVAAGCAATPGGEISADDWSGLTSGVSEDPAVPTDTRFAAPPPAPAAAVPTPMPPTTPPELFAPGIEDRVTEATRAALDRGAEVSIALLDRRDHRYLGRADTDSVETASVAKLFIADELAYRESTESFELDEDERDLVGRMLEHSDDAAANVLWAEYGGSEIVDDVAARYGLTATSAPYDGNWWNTLTTAADLVGYYSGLLDGRGGLDAAHRREMTEHLRSASAESADGYDQGFGLPDGLPDQPGLAVKQGWMCCTAGRWIHLTTGVAGPDDRYVLVLVSREEVTYEGARPPTSHIGDSFDDDLDDEATTYPDTSLTNAADDASAEHARATLTGVVRILFPEGRIG</sequence>
<dbReference type="InterPro" id="IPR000871">
    <property type="entry name" value="Beta-lactam_class-A"/>
</dbReference>
<feature type="region of interest" description="Disordered" evidence="1">
    <location>
        <begin position="31"/>
        <end position="75"/>
    </location>
</feature>
<keyword evidence="5" id="KW-1185">Reference proteome</keyword>
<dbReference type="Pfam" id="PF13354">
    <property type="entry name" value="Beta-lactamase2"/>
    <property type="match status" value="1"/>
</dbReference>
<keyword evidence="2" id="KW-0732">Signal</keyword>
<evidence type="ECO:0000256" key="1">
    <source>
        <dbReference type="SAM" id="MobiDB-lite"/>
    </source>
</evidence>
<dbReference type="GO" id="GO:0046677">
    <property type="term" value="P:response to antibiotic"/>
    <property type="evidence" value="ECO:0007669"/>
    <property type="project" value="InterPro"/>
</dbReference>
<evidence type="ECO:0000256" key="2">
    <source>
        <dbReference type="SAM" id="SignalP"/>
    </source>
</evidence>
<reference evidence="4 5" key="1">
    <citation type="submission" date="2016-10" db="EMBL/GenBank/DDBJ databases">
        <authorList>
            <person name="de Groot N.N."/>
        </authorList>
    </citation>
    <scope>NUCLEOTIDE SEQUENCE [LARGE SCALE GENOMIC DNA]</scope>
    <source>
        <strain evidence="4 5">JCM 11308</strain>
    </source>
</reference>
<dbReference type="Gene3D" id="3.40.710.10">
    <property type="entry name" value="DD-peptidase/beta-lactamase superfamily"/>
    <property type="match status" value="1"/>
</dbReference>
<dbReference type="InterPro" id="IPR012338">
    <property type="entry name" value="Beta-lactam/transpept-like"/>
</dbReference>
<protein>
    <submittedName>
        <fullName evidence="4">Beta-lactamase enzyme family protein</fullName>
    </submittedName>
</protein>
<dbReference type="GO" id="GO:0008800">
    <property type="term" value="F:beta-lactamase activity"/>
    <property type="evidence" value="ECO:0007669"/>
    <property type="project" value="InterPro"/>
</dbReference>
<dbReference type="PANTHER" id="PTHR35333">
    <property type="entry name" value="BETA-LACTAMASE"/>
    <property type="match status" value="1"/>
</dbReference>
<dbReference type="Proteomes" id="UP000199417">
    <property type="component" value="Unassembled WGS sequence"/>
</dbReference>
<dbReference type="GO" id="GO:0030655">
    <property type="term" value="P:beta-lactam antibiotic catabolic process"/>
    <property type="evidence" value="ECO:0007669"/>
    <property type="project" value="InterPro"/>
</dbReference>
<dbReference type="PROSITE" id="PS51257">
    <property type="entry name" value="PROKAR_LIPOPROTEIN"/>
    <property type="match status" value="1"/>
</dbReference>
<evidence type="ECO:0000259" key="3">
    <source>
        <dbReference type="Pfam" id="PF13354"/>
    </source>
</evidence>
<dbReference type="AlphaFoldDB" id="A0A1G7CUC2"/>
<feature type="domain" description="Beta-lactamase class A catalytic" evidence="3">
    <location>
        <begin position="150"/>
        <end position="272"/>
    </location>
</feature>
<gene>
    <name evidence="4" type="ORF">SAMN05444580_11724</name>
</gene>
<organism evidence="4 5">
    <name type="scientific">Rhodococcus tukisamuensis</name>
    <dbReference type="NCBI Taxonomy" id="168276"/>
    <lineage>
        <taxon>Bacteria</taxon>
        <taxon>Bacillati</taxon>
        <taxon>Actinomycetota</taxon>
        <taxon>Actinomycetes</taxon>
        <taxon>Mycobacteriales</taxon>
        <taxon>Nocardiaceae</taxon>
        <taxon>Rhodococcus</taxon>
    </lineage>
</organism>
<dbReference type="PANTHER" id="PTHR35333:SF3">
    <property type="entry name" value="BETA-LACTAMASE-TYPE TRANSPEPTIDASE FOLD CONTAINING PROTEIN"/>
    <property type="match status" value="1"/>
</dbReference>
<evidence type="ECO:0000313" key="5">
    <source>
        <dbReference type="Proteomes" id="UP000199417"/>
    </source>
</evidence>
<dbReference type="InterPro" id="IPR045155">
    <property type="entry name" value="Beta-lactam_cat"/>
</dbReference>
<accession>A0A1G7CUC2</accession>
<name>A0A1G7CUC2_9NOCA</name>
<dbReference type="SUPFAM" id="SSF56601">
    <property type="entry name" value="beta-lactamase/transpeptidase-like"/>
    <property type="match status" value="1"/>
</dbReference>
<dbReference type="STRING" id="168276.SAMN05444580_11724"/>
<dbReference type="EMBL" id="FNAB01000017">
    <property type="protein sequence ID" value="SDE43034.1"/>
    <property type="molecule type" value="Genomic_DNA"/>
</dbReference>
<feature type="chain" id="PRO_5038697518" evidence="2">
    <location>
        <begin position="23"/>
        <end position="361"/>
    </location>
</feature>
<feature type="signal peptide" evidence="2">
    <location>
        <begin position="1"/>
        <end position="22"/>
    </location>
</feature>
<feature type="region of interest" description="Disordered" evidence="1">
    <location>
        <begin position="303"/>
        <end position="322"/>
    </location>
</feature>